<keyword evidence="5" id="KW-1185">Reference proteome</keyword>
<feature type="transmembrane region" description="Helical" evidence="2">
    <location>
        <begin position="59"/>
        <end position="80"/>
    </location>
</feature>
<feature type="transmembrane region" description="Helical" evidence="2">
    <location>
        <begin position="27"/>
        <end position="47"/>
    </location>
</feature>
<evidence type="ECO:0000256" key="1">
    <source>
        <dbReference type="SAM" id="MobiDB-lite"/>
    </source>
</evidence>
<dbReference type="EMBL" id="CP049257">
    <property type="protein sequence ID" value="QIG43518.1"/>
    <property type="molecule type" value="Genomic_DNA"/>
</dbReference>
<keyword evidence="2" id="KW-0812">Transmembrane</keyword>
<proteinExistence type="predicted"/>
<dbReference type="AlphaFoldDB" id="A0A6G6WDW3"/>
<evidence type="ECO:0000313" key="4">
    <source>
        <dbReference type="EMBL" id="QIG43518.1"/>
    </source>
</evidence>
<accession>A0A6G6WDW3</accession>
<dbReference type="InterPro" id="IPR009936">
    <property type="entry name" value="DUF1468"/>
</dbReference>
<dbReference type="Proteomes" id="UP000502996">
    <property type="component" value="Chromosome"/>
</dbReference>
<keyword evidence="2" id="KW-1133">Transmembrane helix</keyword>
<name>A0A6G6WDW3_9ACTN</name>
<dbReference type="KEGG" id="nano:G5V58_12760"/>
<evidence type="ECO:0000259" key="3">
    <source>
        <dbReference type="Pfam" id="PF07331"/>
    </source>
</evidence>
<feature type="compositionally biased region" description="Low complexity" evidence="1">
    <location>
        <begin position="1"/>
        <end position="15"/>
    </location>
</feature>
<keyword evidence="2" id="KW-0472">Membrane</keyword>
<feature type="transmembrane region" description="Helical" evidence="2">
    <location>
        <begin position="156"/>
        <end position="174"/>
    </location>
</feature>
<gene>
    <name evidence="4" type="ORF">G5V58_12760</name>
</gene>
<dbReference type="RefSeq" id="WP_165233184.1">
    <property type="nucleotide sequence ID" value="NZ_CP049257.1"/>
</dbReference>
<feature type="domain" description="DUF1468" evidence="3">
    <location>
        <begin position="30"/>
        <end position="169"/>
    </location>
</feature>
<dbReference type="Pfam" id="PF07331">
    <property type="entry name" value="TctB"/>
    <property type="match status" value="1"/>
</dbReference>
<evidence type="ECO:0000313" key="5">
    <source>
        <dbReference type="Proteomes" id="UP000502996"/>
    </source>
</evidence>
<reference evidence="4 5" key="1">
    <citation type="submission" date="2020-02" db="EMBL/GenBank/DDBJ databases">
        <title>Full genome sequence of Nocardioides sp. R-3366.</title>
        <authorList>
            <person name="Im W.-T."/>
        </authorList>
    </citation>
    <scope>NUCLEOTIDE SEQUENCE [LARGE SCALE GENOMIC DNA]</scope>
    <source>
        <strain evidence="4 5">R-3366</strain>
    </source>
</reference>
<sequence length="178" mass="18436">MTETRTPTPDTGRTTAPAERRPDRAQLGLAAVLLLAGAYTVHDATTLNVGFADPVGPRVFPYVVGSVLVVLSVLLALAALRGDRPEAEAGEDVDLDQPSDWVTVAKLVGVLVFTIATLGLLGWAVSGALLFAGAAWSLGSTTLVRDVLVGTVLSVLSWYGFFVGLGIPLSPGILDGIL</sequence>
<evidence type="ECO:0000256" key="2">
    <source>
        <dbReference type="SAM" id="Phobius"/>
    </source>
</evidence>
<feature type="transmembrane region" description="Helical" evidence="2">
    <location>
        <begin position="107"/>
        <end position="136"/>
    </location>
</feature>
<organism evidence="4 5">
    <name type="scientific">Nocardioides anomalus</name>
    <dbReference type="NCBI Taxonomy" id="2712223"/>
    <lineage>
        <taxon>Bacteria</taxon>
        <taxon>Bacillati</taxon>
        <taxon>Actinomycetota</taxon>
        <taxon>Actinomycetes</taxon>
        <taxon>Propionibacteriales</taxon>
        <taxon>Nocardioidaceae</taxon>
        <taxon>Nocardioides</taxon>
    </lineage>
</organism>
<feature type="region of interest" description="Disordered" evidence="1">
    <location>
        <begin position="1"/>
        <end position="21"/>
    </location>
</feature>
<protein>
    <submittedName>
        <fullName evidence="4">Tripartite tricarboxylate transporter TctB family protein</fullName>
    </submittedName>
</protein>